<keyword evidence="13 14" id="KW-0998">Cell outer membrane</keyword>
<dbReference type="Proteomes" id="UP000245252">
    <property type="component" value="Unassembled WGS sequence"/>
</dbReference>
<dbReference type="InterPro" id="IPR010105">
    <property type="entry name" value="TonB_sidphr_rcpt"/>
</dbReference>
<keyword evidence="6 14" id="KW-0812">Transmembrane</keyword>
<evidence type="ECO:0000256" key="3">
    <source>
        <dbReference type="ARBA" id="ARBA00022448"/>
    </source>
</evidence>
<dbReference type="Pfam" id="PF00593">
    <property type="entry name" value="TonB_dep_Rec_b-barrel"/>
    <property type="match status" value="1"/>
</dbReference>
<dbReference type="FunFam" id="2.170.130.10:FF:000001">
    <property type="entry name" value="Catecholate siderophore TonB-dependent receptor"/>
    <property type="match status" value="1"/>
</dbReference>
<gene>
    <name evidence="17" type="ORF">DEM27_12580</name>
</gene>
<dbReference type="OrthoDB" id="9760333at2"/>
<evidence type="ECO:0000256" key="9">
    <source>
        <dbReference type="ARBA" id="ARBA00023065"/>
    </source>
</evidence>
<evidence type="ECO:0000313" key="17">
    <source>
        <dbReference type="EMBL" id="PWE56252.1"/>
    </source>
</evidence>
<sequence>MGTGRMRASETTVIAGCEMAAEGIGSRKRGFVWGLLVSTALTLQALPAAGQTGGAAPVERTASYDIPAQSLSSALMRFSSETGLQLFFDAGLVRGKTSPGARGTMTRGEALAQLLQGSDLFYKVSGNTVTINGTTSAIPGGANGDATALAPIIVEGKTDRLGPVVGYVARNSGTGTKTNTPLIRTPQSVSVITKEQASAQGAQSLTQALRYSAGVAAEVRGSASRYDLPYIRGFGSPTDSNQYLDGLRMLRGGGYAIPQIETYGLERLEFLKGPSSTLYGGVNPGGMINTVSKAPSEEARREIELLYGSHDRLQLGFDFTGPVNEDRSLLYRLVGLGRKSDTQVLDTEEERLYIAPSFTWAPDSDTTLTVSGSYQSDPEGGFYGVLPTLGSLWYNPVGMIPRSFNDGDPAYSEFDRKQATIGYQFEHRFNETWSVRHNLRYLDHSTVTKAIGTQGMAADGHTITRYGLGTDETLRGVTSDLQLQAEFDTGRFQHTALFGFDYQYSDWDQLRDYGAAPSIDFLNPVRGVATNLTLARITNQTQSLGQAGFYLQDQIEIDNWTLVAGGRYDTVRTTTDNHLTGTSRTQEDDAFSGKLGLIYNFDNGLAPYLSYSTSFLPVSGTDANGNAFKPTTADQKEIGIKYQPTGFDGLFTLAYFDITQQDVVTSLNPMTSYQTGEQRSRGVEFEAKVAVTDSVNLTGAFSYTKAEVVKGLGADVGDYPIGIPDYTASLWTDYTFNDGTLEGLKIGGGVRYVGKTVGGYAPNVYSATAQALDVPGYTLFDAAISYDFGKKAPTLEGLTAKVTVNNLFDKSYVTCLSNNFCNYGNGRAIYGSLSYRW</sequence>
<dbReference type="Gene3D" id="2.40.170.20">
    <property type="entry name" value="TonB-dependent receptor, beta-barrel domain"/>
    <property type="match status" value="1"/>
</dbReference>
<dbReference type="Pfam" id="PF07715">
    <property type="entry name" value="Plug"/>
    <property type="match status" value="1"/>
</dbReference>
<keyword evidence="9" id="KW-0406">Ion transport</keyword>
<evidence type="ECO:0000256" key="14">
    <source>
        <dbReference type="PROSITE-ProRule" id="PRU01360"/>
    </source>
</evidence>
<keyword evidence="3 14" id="KW-0813">Transport</keyword>
<dbReference type="FunFam" id="2.40.170.20:FF:000005">
    <property type="entry name" value="TonB-dependent siderophore receptor"/>
    <property type="match status" value="1"/>
</dbReference>
<dbReference type="NCBIfam" id="TIGR01783">
    <property type="entry name" value="TonB-siderophor"/>
    <property type="match status" value="1"/>
</dbReference>
<evidence type="ECO:0000256" key="13">
    <source>
        <dbReference type="ARBA" id="ARBA00023237"/>
    </source>
</evidence>
<proteinExistence type="inferred from homology"/>
<evidence type="ECO:0000256" key="2">
    <source>
        <dbReference type="ARBA" id="ARBA00009810"/>
    </source>
</evidence>
<dbReference type="GO" id="GO:0015891">
    <property type="term" value="P:siderophore transport"/>
    <property type="evidence" value="ECO:0007669"/>
    <property type="project" value="InterPro"/>
</dbReference>
<dbReference type="InterPro" id="IPR000531">
    <property type="entry name" value="Beta-barrel_TonB"/>
</dbReference>
<evidence type="ECO:0000313" key="18">
    <source>
        <dbReference type="Proteomes" id="UP000245252"/>
    </source>
</evidence>
<comment type="similarity">
    <text evidence="2 14 15">Belongs to the TonB-dependent receptor family.</text>
</comment>
<evidence type="ECO:0000256" key="10">
    <source>
        <dbReference type="ARBA" id="ARBA00023077"/>
    </source>
</evidence>
<organism evidence="17 18">
    <name type="scientific">Metarhizobium album</name>
    <dbReference type="NCBI Taxonomy" id="2182425"/>
    <lineage>
        <taxon>Bacteria</taxon>
        <taxon>Pseudomonadati</taxon>
        <taxon>Pseudomonadota</taxon>
        <taxon>Alphaproteobacteria</taxon>
        <taxon>Hyphomicrobiales</taxon>
        <taxon>Rhizobiaceae</taxon>
        <taxon>Metarhizobium</taxon>
    </lineage>
</organism>
<keyword evidence="12 17" id="KW-0675">Receptor</keyword>
<dbReference type="InterPro" id="IPR036942">
    <property type="entry name" value="Beta-barrel_TonB_sf"/>
</dbReference>
<dbReference type="CDD" id="cd01347">
    <property type="entry name" value="ligand_gated_channel"/>
    <property type="match status" value="1"/>
</dbReference>
<evidence type="ECO:0000256" key="8">
    <source>
        <dbReference type="ARBA" id="ARBA00023004"/>
    </source>
</evidence>
<dbReference type="PROSITE" id="PS52016">
    <property type="entry name" value="TONB_DEPENDENT_REC_3"/>
    <property type="match status" value="1"/>
</dbReference>
<dbReference type="Pfam" id="PF07660">
    <property type="entry name" value="STN"/>
    <property type="match status" value="1"/>
</dbReference>
<accession>A0A2U2DSJ5</accession>
<dbReference type="InterPro" id="IPR037066">
    <property type="entry name" value="Plug_dom_sf"/>
</dbReference>
<evidence type="ECO:0000256" key="5">
    <source>
        <dbReference type="ARBA" id="ARBA00022496"/>
    </source>
</evidence>
<reference evidence="17 18" key="1">
    <citation type="submission" date="2018-05" db="EMBL/GenBank/DDBJ databases">
        <title>The draft genome of strain NS-104.</title>
        <authorList>
            <person name="Hang P."/>
            <person name="Jiang J."/>
        </authorList>
    </citation>
    <scope>NUCLEOTIDE SEQUENCE [LARGE SCALE GENOMIC DNA]</scope>
    <source>
        <strain evidence="17 18">NS-104</strain>
    </source>
</reference>
<evidence type="ECO:0000256" key="15">
    <source>
        <dbReference type="RuleBase" id="RU003357"/>
    </source>
</evidence>
<dbReference type="PANTHER" id="PTHR32552:SF68">
    <property type="entry name" value="FERRICHROME OUTER MEMBRANE TRANSPORTER_PHAGE RECEPTOR"/>
    <property type="match status" value="1"/>
</dbReference>
<keyword evidence="7" id="KW-0732">Signal</keyword>
<dbReference type="Gene3D" id="2.170.130.10">
    <property type="entry name" value="TonB-dependent receptor, plug domain"/>
    <property type="match status" value="1"/>
</dbReference>
<dbReference type="AlphaFoldDB" id="A0A2U2DSJ5"/>
<dbReference type="SMART" id="SM00965">
    <property type="entry name" value="STN"/>
    <property type="match status" value="1"/>
</dbReference>
<evidence type="ECO:0000256" key="7">
    <source>
        <dbReference type="ARBA" id="ARBA00022729"/>
    </source>
</evidence>
<keyword evidence="10 15" id="KW-0798">TonB box</keyword>
<protein>
    <submittedName>
        <fullName evidence="17">TonB-dependent siderophore receptor</fullName>
    </submittedName>
</protein>
<keyword evidence="18" id="KW-1185">Reference proteome</keyword>
<comment type="subcellular location">
    <subcellularLocation>
        <location evidence="1 14">Cell outer membrane</location>
        <topology evidence="1 14">Multi-pass membrane protein</topology>
    </subcellularLocation>
</comment>
<evidence type="ECO:0000256" key="11">
    <source>
        <dbReference type="ARBA" id="ARBA00023136"/>
    </source>
</evidence>
<dbReference type="InterPro" id="IPR011662">
    <property type="entry name" value="Secretin/TonB_short_N"/>
</dbReference>
<dbReference type="GO" id="GO:0015344">
    <property type="term" value="F:siderophore uptake transmembrane transporter activity"/>
    <property type="evidence" value="ECO:0007669"/>
    <property type="project" value="TreeGrafter"/>
</dbReference>
<evidence type="ECO:0000256" key="12">
    <source>
        <dbReference type="ARBA" id="ARBA00023170"/>
    </source>
</evidence>
<dbReference type="PANTHER" id="PTHR32552">
    <property type="entry name" value="FERRICHROME IRON RECEPTOR-RELATED"/>
    <property type="match status" value="1"/>
</dbReference>
<evidence type="ECO:0000259" key="16">
    <source>
        <dbReference type="SMART" id="SM00965"/>
    </source>
</evidence>
<comment type="caution">
    <text evidence="17">The sequence shown here is derived from an EMBL/GenBank/DDBJ whole genome shotgun (WGS) entry which is preliminary data.</text>
</comment>
<evidence type="ECO:0000256" key="6">
    <source>
        <dbReference type="ARBA" id="ARBA00022692"/>
    </source>
</evidence>
<keyword evidence="11 14" id="KW-0472">Membrane</keyword>
<evidence type="ECO:0000256" key="4">
    <source>
        <dbReference type="ARBA" id="ARBA00022452"/>
    </source>
</evidence>
<keyword evidence="4 14" id="KW-1134">Transmembrane beta strand</keyword>
<dbReference type="EMBL" id="QFBC01000004">
    <property type="protein sequence ID" value="PWE56252.1"/>
    <property type="molecule type" value="Genomic_DNA"/>
</dbReference>
<dbReference type="GO" id="GO:0038023">
    <property type="term" value="F:signaling receptor activity"/>
    <property type="evidence" value="ECO:0007669"/>
    <property type="project" value="InterPro"/>
</dbReference>
<dbReference type="GO" id="GO:0009279">
    <property type="term" value="C:cell outer membrane"/>
    <property type="evidence" value="ECO:0007669"/>
    <property type="project" value="UniProtKB-SubCell"/>
</dbReference>
<keyword evidence="8" id="KW-0408">Iron</keyword>
<dbReference type="InterPro" id="IPR039426">
    <property type="entry name" value="TonB-dep_rcpt-like"/>
</dbReference>
<feature type="domain" description="Secretin/TonB short N-terminal" evidence="16">
    <location>
        <begin position="84"/>
        <end position="134"/>
    </location>
</feature>
<name>A0A2U2DSJ5_9HYPH</name>
<dbReference type="SUPFAM" id="SSF56935">
    <property type="entry name" value="Porins"/>
    <property type="match status" value="1"/>
</dbReference>
<evidence type="ECO:0000256" key="1">
    <source>
        <dbReference type="ARBA" id="ARBA00004571"/>
    </source>
</evidence>
<keyword evidence="5" id="KW-0410">Iron transport</keyword>
<dbReference type="InterPro" id="IPR012910">
    <property type="entry name" value="Plug_dom"/>
</dbReference>
<dbReference type="Gene3D" id="3.55.50.30">
    <property type="match status" value="1"/>
</dbReference>